<dbReference type="RefSeq" id="WP_154717022.1">
    <property type="nucleotide sequence ID" value="NZ_LT837803.1"/>
</dbReference>
<dbReference type="InterPro" id="IPR045584">
    <property type="entry name" value="Pilin-like"/>
</dbReference>
<dbReference type="EMBL" id="LT837803">
    <property type="protein sequence ID" value="SMB28019.1"/>
    <property type="molecule type" value="Genomic_DNA"/>
</dbReference>
<keyword evidence="1" id="KW-1133">Transmembrane helix</keyword>
<reference evidence="3" key="1">
    <citation type="submission" date="2017-03" db="EMBL/GenBank/DDBJ databases">
        <authorList>
            <consortium name="AG Boll"/>
        </authorList>
    </citation>
    <scope>NUCLEOTIDE SEQUENCE [LARGE SCALE GENOMIC DNA]</scope>
    <source>
        <strain evidence="3">Chol</strain>
    </source>
</reference>
<dbReference type="AlphaFoldDB" id="A0A7Z7MVK1"/>
<accession>A0A7Z7MVK1</accession>
<feature type="domain" description="Bacterial shufflon protein N-terminal" evidence="2">
    <location>
        <begin position="50"/>
        <end position="263"/>
    </location>
</feature>
<dbReference type="Pfam" id="PF04917">
    <property type="entry name" value="Shufflon_N"/>
    <property type="match status" value="1"/>
</dbReference>
<evidence type="ECO:0000313" key="3">
    <source>
        <dbReference type="EMBL" id="SMB28019.1"/>
    </source>
</evidence>
<keyword evidence="4" id="KW-1185">Reference proteome</keyword>
<organism evidence="3 4">
    <name type="scientific">Sterolibacterium denitrificans</name>
    <dbReference type="NCBI Taxonomy" id="157592"/>
    <lineage>
        <taxon>Bacteria</taxon>
        <taxon>Pseudomonadati</taxon>
        <taxon>Pseudomonadota</taxon>
        <taxon>Betaproteobacteria</taxon>
        <taxon>Nitrosomonadales</taxon>
        <taxon>Sterolibacteriaceae</taxon>
        <taxon>Sterolibacterium</taxon>
    </lineage>
</organism>
<keyword evidence="1" id="KW-0472">Membrane</keyword>
<feature type="transmembrane region" description="Helical" evidence="1">
    <location>
        <begin position="25"/>
        <end position="48"/>
    </location>
</feature>
<sequence length="490" mass="54027">MPTIQNMPPRKPSPPYKSRRGQTGFALLEILISVVLLGFIITGAAFMVDNHLEKVRTAATAQQMQIFAKATQAFIKDNYAYLTTGGNGIVPATSTVPSVITVDILKNTPNPESGQSSATRYLPTGFQEKNGYQQTLCALILRPNPTANELYALVVTEGGESINDVDLSLLAASLGAAGGGIYAKNPSRAKGTLGKWEFDLNTDPVGRNFRNVQTSCTGNPVNLTPGHPLMALWFSEDPASAFLHRNEVAGHPELNTMQTDVRFKDDFIDEFDQNNPVFFGGATAQLIIERVVGEECNKYPTAGSPVNPQTGKKEVPLGTMARTEDGEVLFCQEDAVRKKNYWVRNISAGRWEFELIRPQSLGLNRKKFVGMGYLVDKDHFSGTLHCSPNENSAFVCGSAGNVDCRPESFSKAFLWNGEAILSTTWIPPTNPLNPVQWTPKWQQEQQQIRCTWYYARGADCSVGSGPSCYTDQHRVDVVNLKVENPIRRKW</sequence>
<keyword evidence="1" id="KW-0812">Transmembrane</keyword>
<dbReference type="SUPFAM" id="SSF54523">
    <property type="entry name" value="Pili subunits"/>
    <property type="match status" value="1"/>
</dbReference>
<proteinExistence type="predicted"/>
<dbReference type="InterPro" id="IPR007001">
    <property type="entry name" value="Shufflon_N"/>
</dbReference>
<protein>
    <recommendedName>
        <fullName evidence="2">Bacterial shufflon protein N-terminal domain-containing protein</fullName>
    </recommendedName>
</protein>
<evidence type="ECO:0000313" key="4">
    <source>
        <dbReference type="Proteomes" id="UP000242886"/>
    </source>
</evidence>
<dbReference type="Proteomes" id="UP000242886">
    <property type="component" value="Chromosome SDENCHOL"/>
</dbReference>
<gene>
    <name evidence="3" type="ORF">SDENCHOL_20535</name>
</gene>
<evidence type="ECO:0000259" key="2">
    <source>
        <dbReference type="Pfam" id="PF04917"/>
    </source>
</evidence>
<evidence type="ECO:0000256" key="1">
    <source>
        <dbReference type="SAM" id="Phobius"/>
    </source>
</evidence>
<name>A0A7Z7MVK1_9PROT</name>